<dbReference type="EMBL" id="JAAOAN010000129">
    <property type="protein sequence ID" value="KAF5720619.1"/>
    <property type="molecule type" value="Genomic_DNA"/>
</dbReference>
<dbReference type="Proteomes" id="UP000544331">
    <property type="component" value="Unassembled WGS sequence"/>
</dbReference>
<reference evidence="1 2" key="1">
    <citation type="submission" date="2020-05" db="EMBL/GenBank/DDBJ databases">
        <title>Identification and distribution of gene clusters putatively required for synthesis of sphingolipid metabolism inhibitors in phylogenetically diverse species of the filamentous fungus Fusarium.</title>
        <authorList>
            <person name="Kim H.-S."/>
            <person name="Busman M."/>
            <person name="Brown D.W."/>
            <person name="Divon H."/>
            <person name="Uhlig S."/>
            <person name="Proctor R.H."/>
        </authorList>
    </citation>
    <scope>NUCLEOTIDE SEQUENCE [LARGE SCALE GENOMIC DNA]</scope>
    <source>
        <strain evidence="1 2">NRRL 66235</strain>
    </source>
</reference>
<accession>A0A8H5YYJ7</accession>
<protein>
    <submittedName>
        <fullName evidence="1">Uncharacterized protein</fullName>
    </submittedName>
</protein>
<dbReference type="OrthoDB" id="4991401at2759"/>
<keyword evidence="2" id="KW-1185">Reference proteome</keyword>
<evidence type="ECO:0000313" key="1">
    <source>
        <dbReference type="EMBL" id="KAF5720619.1"/>
    </source>
</evidence>
<comment type="caution">
    <text evidence="1">The sequence shown here is derived from an EMBL/GenBank/DDBJ whole genome shotgun (WGS) entry which is preliminary data.</text>
</comment>
<dbReference type="AlphaFoldDB" id="A0A8H5YYJ7"/>
<name>A0A8H5YYJ7_9HYPO</name>
<evidence type="ECO:0000313" key="2">
    <source>
        <dbReference type="Proteomes" id="UP000544331"/>
    </source>
</evidence>
<gene>
    <name evidence="1" type="ORF">FMUND_4107</name>
</gene>
<organism evidence="1 2">
    <name type="scientific">Fusarium mundagurra</name>
    <dbReference type="NCBI Taxonomy" id="1567541"/>
    <lineage>
        <taxon>Eukaryota</taxon>
        <taxon>Fungi</taxon>
        <taxon>Dikarya</taxon>
        <taxon>Ascomycota</taxon>
        <taxon>Pezizomycotina</taxon>
        <taxon>Sordariomycetes</taxon>
        <taxon>Hypocreomycetidae</taxon>
        <taxon>Hypocreales</taxon>
        <taxon>Nectriaceae</taxon>
        <taxon>Fusarium</taxon>
        <taxon>Fusarium fujikuroi species complex</taxon>
    </lineage>
</organism>
<proteinExistence type="predicted"/>
<sequence length="240" mass="27513">MYQSLPRLPVASLDPNFITAMNQRLEQLYLLGVLRVRLQADRDGFPTFVAMPDKPLKFLKLGLGPTNYDRRDLSVTLQRLFTTTREEKIARETLIAFEAARSLILKDLELMGEFLAKSTTSATAQQLADGGHTLTRCPQAMARIIRYEGVIEDKQGWWDDFAHVFKERNENSFKLINGFSDEMAQARDDEVRAYAWANVAQAAVHVKKFLEWQLNADLLRAMHEAMIDFDWASTLEQEVN</sequence>